<dbReference type="InterPro" id="IPR018197">
    <property type="entry name" value="Glycerate_kinase_RE-like"/>
</dbReference>
<evidence type="ECO:0000256" key="4">
    <source>
        <dbReference type="PIRNR" id="PIRNR006078"/>
    </source>
</evidence>
<dbReference type="PANTHER" id="PTHR21599">
    <property type="entry name" value="GLYCERATE KINASE"/>
    <property type="match status" value="1"/>
</dbReference>
<evidence type="ECO:0000256" key="3">
    <source>
        <dbReference type="ARBA" id="ARBA00022777"/>
    </source>
</evidence>
<comment type="caution">
    <text evidence="5">The sequence shown here is derived from an EMBL/GenBank/DDBJ whole genome shotgun (WGS) entry which is preliminary data.</text>
</comment>
<evidence type="ECO:0000256" key="1">
    <source>
        <dbReference type="ARBA" id="ARBA00006284"/>
    </source>
</evidence>
<accession>A0ABW4YHW3</accession>
<dbReference type="Gene3D" id="3.40.50.10350">
    <property type="entry name" value="Glycerate kinase, domain 1"/>
    <property type="match status" value="1"/>
</dbReference>
<dbReference type="PIRSF" id="PIRSF006078">
    <property type="entry name" value="GlxK"/>
    <property type="match status" value="1"/>
</dbReference>
<dbReference type="InterPro" id="IPR036129">
    <property type="entry name" value="Glycerate_kinase_sf"/>
</dbReference>
<dbReference type="RefSeq" id="WP_377770284.1">
    <property type="nucleotide sequence ID" value="NZ_JBHUHO010000014.1"/>
</dbReference>
<reference evidence="6" key="1">
    <citation type="journal article" date="2019" name="Int. J. Syst. Evol. Microbiol.">
        <title>The Global Catalogue of Microorganisms (GCM) 10K type strain sequencing project: providing services to taxonomists for standard genome sequencing and annotation.</title>
        <authorList>
            <consortium name="The Broad Institute Genomics Platform"/>
            <consortium name="The Broad Institute Genome Sequencing Center for Infectious Disease"/>
            <person name="Wu L."/>
            <person name="Ma J."/>
        </authorList>
    </citation>
    <scope>NUCLEOTIDE SEQUENCE [LARGE SCALE GENOMIC DNA]</scope>
    <source>
        <strain evidence="6">GH52</strain>
    </source>
</reference>
<dbReference type="NCBIfam" id="TIGR00045">
    <property type="entry name" value="glycerate kinase"/>
    <property type="match status" value="1"/>
</dbReference>
<keyword evidence="2 4" id="KW-0808">Transferase</keyword>
<dbReference type="InterPro" id="IPR004381">
    <property type="entry name" value="Glycerate_kinase"/>
</dbReference>
<dbReference type="EMBL" id="JBHUHO010000014">
    <property type="protein sequence ID" value="MFD2115254.1"/>
    <property type="molecule type" value="Genomic_DNA"/>
</dbReference>
<gene>
    <name evidence="5" type="ORF">ACFSJH_05835</name>
</gene>
<dbReference type="Gene3D" id="3.90.1510.10">
    <property type="entry name" value="Glycerate kinase, domain 2"/>
    <property type="match status" value="1"/>
</dbReference>
<dbReference type="Proteomes" id="UP001597362">
    <property type="component" value="Unassembled WGS sequence"/>
</dbReference>
<proteinExistence type="inferred from homology"/>
<organism evidence="5 6">
    <name type="scientific">Paenibacillus yanchengensis</name>
    <dbReference type="NCBI Taxonomy" id="2035833"/>
    <lineage>
        <taxon>Bacteria</taxon>
        <taxon>Bacillati</taxon>
        <taxon>Bacillota</taxon>
        <taxon>Bacilli</taxon>
        <taxon>Bacillales</taxon>
        <taxon>Paenibacillaceae</taxon>
        <taxon>Paenibacillus</taxon>
    </lineage>
</organism>
<protein>
    <submittedName>
        <fullName evidence="5">Glycerate kinase</fullName>
    </submittedName>
</protein>
<evidence type="ECO:0000256" key="2">
    <source>
        <dbReference type="ARBA" id="ARBA00022679"/>
    </source>
</evidence>
<dbReference type="Pfam" id="PF02595">
    <property type="entry name" value="Gly_kinase"/>
    <property type="match status" value="1"/>
</dbReference>
<sequence length="378" mass="40378">MRFLIAPDSFKGSLTAKQVATTIKRAIEDVWPAASTVLMPMADGGEGTVEAIVDAIDGQYISTQVTGPLGTKATATWGIIAEQQPTAIIEVANICGLTMVPLEERNPLHTTSYGVGEIILAAFDQGIRSFIIGLGGSATNDGGIGMLTALGVQFYDNNNNLLPGFGRDLAHIAKVDYRHLDTRLQHCHFIAATDVQNTLLGSQGATTIFAPQKGATPAVVQMMELQMNNYANLVEQHLGQPYKQLPGSGAAGGIAFALLTIGATISAGANVVAETMKLDEQFPLVDWVITGEGLSDEQTLYGKLPIYIATKAKQHHKKCLLISGSLGNNTEALSEHFAACFATISRPVDLITCLQEAEHNLWQTTKQIIQLIKNVHAE</sequence>
<evidence type="ECO:0000313" key="5">
    <source>
        <dbReference type="EMBL" id="MFD2115254.1"/>
    </source>
</evidence>
<dbReference type="InterPro" id="IPR018193">
    <property type="entry name" value="Glyc_kinase_flavodox-like_fold"/>
</dbReference>
<name>A0ABW4YHW3_9BACL</name>
<evidence type="ECO:0000313" key="6">
    <source>
        <dbReference type="Proteomes" id="UP001597362"/>
    </source>
</evidence>
<keyword evidence="6" id="KW-1185">Reference proteome</keyword>
<keyword evidence="3 4" id="KW-0418">Kinase</keyword>
<dbReference type="GO" id="GO:0016301">
    <property type="term" value="F:kinase activity"/>
    <property type="evidence" value="ECO:0007669"/>
    <property type="project" value="UniProtKB-KW"/>
</dbReference>
<dbReference type="PANTHER" id="PTHR21599:SF0">
    <property type="entry name" value="GLYCERATE KINASE"/>
    <property type="match status" value="1"/>
</dbReference>
<comment type="similarity">
    <text evidence="1 4">Belongs to the glycerate kinase type-1 family.</text>
</comment>
<dbReference type="SUPFAM" id="SSF110738">
    <property type="entry name" value="Glycerate kinase I"/>
    <property type="match status" value="1"/>
</dbReference>